<keyword evidence="8" id="KW-0636">Prenylation</keyword>
<dbReference type="InterPro" id="IPR052236">
    <property type="entry name" value="Small_GTPase_RasD"/>
</dbReference>
<dbReference type="NCBIfam" id="TIGR00231">
    <property type="entry name" value="small_GTP"/>
    <property type="match status" value="1"/>
</dbReference>
<dbReference type="OMA" id="SIATIDW"/>
<dbReference type="InParanoid" id="A0A7R8UAE8"/>
<keyword evidence="5" id="KW-0342">GTP-binding</keyword>
<dbReference type="PANTHER" id="PTHR46149">
    <property type="entry name" value="MIP08469P"/>
    <property type="match status" value="1"/>
</dbReference>
<dbReference type="InterPro" id="IPR027417">
    <property type="entry name" value="P-loop_NTPase"/>
</dbReference>
<dbReference type="GO" id="GO:0005525">
    <property type="term" value="F:GTP binding"/>
    <property type="evidence" value="ECO:0007669"/>
    <property type="project" value="UniProtKB-KW"/>
</dbReference>
<dbReference type="GO" id="GO:0005886">
    <property type="term" value="C:plasma membrane"/>
    <property type="evidence" value="ECO:0007669"/>
    <property type="project" value="UniProtKB-SubCell"/>
</dbReference>
<evidence type="ECO:0000256" key="7">
    <source>
        <dbReference type="ARBA" id="ARBA00023288"/>
    </source>
</evidence>
<protein>
    <recommendedName>
        <fullName evidence="12">GTP-binding protein Rhes</fullName>
    </recommendedName>
</protein>
<dbReference type="PROSITE" id="PS51419">
    <property type="entry name" value="RAB"/>
    <property type="match status" value="1"/>
</dbReference>
<comment type="subcellular location">
    <subcellularLocation>
        <location evidence="1">Cell membrane</location>
        <topology evidence="1">Lipid-anchor</topology>
    </subcellularLocation>
</comment>
<keyword evidence="4" id="KW-0547">Nucleotide-binding</keyword>
<evidence type="ECO:0000256" key="6">
    <source>
        <dbReference type="ARBA" id="ARBA00023136"/>
    </source>
</evidence>
<keyword evidence="11" id="KW-1185">Reference proteome</keyword>
<dbReference type="PRINTS" id="PR00449">
    <property type="entry name" value="RASTRNSFRMNG"/>
</dbReference>
<dbReference type="SMART" id="SM00173">
    <property type="entry name" value="RAS"/>
    <property type="match status" value="1"/>
</dbReference>
<keyword evidence="2" id="KW-1003">Cell membrane</keyword>
<gene>
    <name evidence="10" type="ORF">HERILL_LOCUS540</name>
</gene>
<keyword evidence="6" id="KW-0472">Membrane</keyword>
<dbReference type="EMBL" id="LR899009">
    <property type="protein sequence ID" value="CAD7077170.1"/>
    <property type="molecule type" value="Genomic_DNA"/>
</dbReference>
<comment type="similarity">
    <text evidence="9">Belongs to the small GTPase superfamily. RasD family.</text>
</comment>
<dbReference type="OrthoDB" id="265044at2759"/>
<dbReference type="Pfam" id="PF00071">
    <property type="entry name" value="Ras"/>
    <property type="match status" value="1"/>
</dbReference>
<evidence type="ECO:0000256" key="9">
    <source>
        <dbReference type="ARBA" id="ARBA00038061"/>
    </source>
</evidence>
<evidence type="ECO:0000256" key="2">
    <source>
        <dbReference type="ARBA" id="ARBA00022475"/>
    </source>
</evidence>
<dbReference type="GO" id="GO:0003924">
    <property type="term" value="F:GTPase activity"/>
    <property type="evidence" value="ECO:0007669"/>
    <property type="project" value="InterPro"/>
</dbReference>
<dbReference type="SMART" id="SM00174">
    <property type="entry name" value="RHO"/>
    <property type="match status" value="1"/>
</dbReference>
<evidence type="ECO:0000256" key="1">
    <source>
        <dbReference type="ARBA" id="ARBA00004193"/>
    </source>
</evidence>
<name>A0A7R8UAE8_HERIL</name>
<evidence type="ECO:0000313" key="10">
    <source>
        <dbReference type="EMBL" id="CAD7077170.1"/>
    </source>
</evidence>
<sequence>MPGPCQRLRLPSLASVIRTPRPDYSTLRIEKHRVVVMGAAKVGKSCIISQFLYDKYISRYRQTIEELHRGEYELPDGASLTLDILDTSGSFEFPAMRALSISTAGAFILVFAVDDEDSWNEVSRLRKQIVDSRGFKAPIVIVGNKVDTSSRKLKQEVTESIATIDWKCGYVECSAKDNVGIIEVFKELLVQSNIHYNLSPAVRRRRQSLPNYSTQSQTHNKFSITKQTLKRHSCTVA</sequence>
<evidence type="ECO:0000256" key="4">
    <source>
        <dbReference type="ARBA" id="ARBA00022741"/>
    </source>
</evidence>
<dbReference type="InterPro" id="IPR001806">
    <property type="entry name" value="Small_GTPase"/>
</dbReference>
<dbReference type="Proteomes" id="UP000594454">
    <property type="component" value="Chromosome 1"/>
</dbReference>
<evidence type="ECO:0000256" key="8">
    <source>
        <dbReference type="ARBA" id="ARBA00023289"/>
    </source>
</evidence>
<accession>A0A7R8UAE8</accession>
<dbReference type="AlphaFoldDB" id="A0A7R8UAE8"/>
<dbReference type="PROSITE" id="PS51421">
    <property type="entry name" value="RAS"/>
    <property type="match status" value="1"/>
</dbReference>
<evidence type="ECO:0000313" key="11">
    <source>
        <dbReference type="Proteomes" id="UP000594454"/>
    </source>
</evidence>
<evidence type="ECO:0000256" key="5">
    <source>
        <dbReference type="ARBA" id="ARBA00023134"/>
    </source>
</evidence>
<proteinExistence type="inferred from homology"/>
<evidence type="ECO:0000256" key="3">
    <source>
        <dbReference type="ARBA" id="ARBA00022481"/>
    </source>
</evidence>
<dbReference type="InterPro" id="IPR005225">
    <property type="entry name" value="Small_GTP-bd"/>
</dbReference>
<dbReference type="PANTHER" id="PTHR46149:SF7">
    <property type="entry name" value="GTP-BINDING PROTEIN DI-RAS2"/>
    <property type="match status" value="1"/>
</dbReference>
<organism evidence="10 11">
    <name type="scientific">Hermetia illucens</name>
    <name type="common">Black soldier fly</name>
    <dbReference type="NCBI Taxonomy" id="343691"/>
    <lineage>
        <taxon>Eukaryota</taxon>
        <taxon>Metazoa</taxon>
        <taxon>Ecdysozoa</taxon>
        <taxon>Arthropoda</taxon>
        <taxon>Hexapoda</taxon>
        <taxon>Insecta</taxon>
        <taxon>Pterygota</taxon>
        <taxon>Neoptera</taxon>
        <taxon>Endopterygota</taxon>
        <taxon>Diptera</taxon>
        <taxon>Brachycera</taxon>
        <taxon>Stratiomyomorpha</taxon>
        <taxon>Stratiomyidae</taxon>
        <taxon>Hermetiinae</taxon>
        <taxon>Hermetia</taxon>
    </lineage>
</organism>
<evidence type="ECO:0008006" key="12">
    <source>
        <dbReference type="Google" id="ProtNLM"/>
    </source>
</evidence>
<dbReference type="Gene3D" id="3.40.50.300">
    <property type="entry name" value="P-loop containing nucleotide triphosphate hydrolases"/>
    <property type="match status" value="1"/>
</dbReference>
<dbReference type="SMART" id="SM00175">
    <property type="entry name" value="RAB"/>
    <property type="match status" value="1"/>
</dbReference>
<dbReference type="SUPFAM" id="SSF52540">
    <property type="entry name" value="P-loop containing nucleoside triphosphate hydrolases"/>
    <property type="match status" value="1"/>
</dbReference>
<reference evidence="10 11" key="1">
    <citation type="submission" date="2020-11" db="EMBL/GenBank/DDBJ databases">
        <authorList>
            <person name="Wallbank WR R."/>
            <person name="Pardo Diaz C."/>
            <person name="Kozak K."/>
            <person name="Martin S."/>
            <person name="Jiggins C."/>
            <person name="Moest M."/>
            <person name="Warren A I."/>
            <person name="Generalovic N T."/>
            <person name="Byers J.R.P. K."/>
            <person name="Montejo-Kovacevich G."/>
            <person name="Yen C E."/>
        </authorList>
    </citation>
    <scope>NUCLEOTIDE SEQUENCE [LARGE SCALE GENOMIC DNA]</scope>
</reference>
<dbReference type="FunFam" id="3.40.50.300:FF:000475">
    <property type="entry name" value="GTP-binding protein Rhes"/>
    <property type="match status" value="1"/>
</dbReference>
<keyword evidence="3" id="KW-0488">Methylation</keyword>
<keyword evidence="7" id="KW-0449">Lipoprotein</keyword>